<evidence type="ECO:0000259" key="2">
    <source>
        <dbReference type="Pfam" id="PF18858"/>
    </source>
</evidence>
<name>A0A127K463_9RHOO</name>
<proteinExistence type="predicted"/>
<feature type="region of interest" description="Disordered" evidence="1">
    <location>
        <begin position="171"/>
        <end position="203"/>
    </location>
</feature>
<organism evidence="3 4">
    <name type="scientific">Thauera humireducens</name>
    <dbReference type="NCBI Taxonomy" id="1134435"/>
    <lineage>
        <taxon>Bacteria</taxon>
        <taxon>Pseudomonadati</taxon>
        <taxon>Pseudomonadota</taxon>
        <taxon>Betaproteobacteria</taxon>
        <taxon>Rhodocyclales</taxon>
        <taxon>Zoogloeaceae</taxon>
        <taxon>Thauera</taxon>
    </lineage>
</organism>
<keyword evidence="4" id="KW-1185">Reference proteome</keyword>
<feature type="region of interest" description="Disordered" evidence="1">
    <location>
        <begin position="411"/>
        <end position="431"/>
    </location>
</feature>
<dbReference type="NCBIfam" id="NF032893">
    <property type="entry name" value="tail-700"/>
    <property type="match status" value="1"/>
</dbReference>
<protein>
    <recommendedName>
        <fullName evidence="2">Large polyvalent protein-associated domain-containing protein</fullName>
    </recommendedName>
</protein>
<evidence type="ECO:0000313" key="4">
    <source>
        <dbReference type="Proteomes" id="UP000036902"/>
    </source>
</evidence>
<feature type="domain" description="Large polyvalent protein-associated" evidence="2">
    <location>
        <begin position="2045"/>
        <end position="2217"/>
    </location>
</feature>
<dbReference type="EMBL" id="CP014646">
    <property type="protein sequence ID" value="AMO36394.1"/>
    <property type="molecule type" value="Genomic_DNA"/>
</dbReference>
<dbReference type="Proteomes" id="UP000036902">
    <property type="component" value="Chromosome"/>
</dbReference>
<feature type="region of interest" description="Disordered" evidence="1">
    <location>
        <begin position="751"/>
        <end position="790"/>
    </location>
</feature>
<dbReference type="SUPFAM" id="SSF53335">
    <property type="entry name" value="S-adenosyl-L-methionine-dependent methyltransferases"/>
    <property type="match status" value="1"/>
</dbReference>
<dbReference type="RefSeq" id="WP_048709790.1">
    <property type="nucleotide sequence ID" value="NZ_CP014646.1"/>
</dbReference>
<feature type="compositionally biased region" description="Basic and acidic residues" evidence="1">
    <location>
        <begin position="777"/>
        <end position="790"/>
    </location>
</feature>
<evidence type="ECO:0000313" key="3">
    <source>
        <dbReference type="EMBL" id="AMO36394.1"/>
    </source>
</evidence>
<evidence type="ECO:0000256" key="1">
    <source>
        <dbReference type="SAM" id="MobiDB-lite"/>
    </source>
</evidence>
<gene>
    <name evidence="3" type="ORF">AC731_005260</name>
</gene>
<feature type="region of interest" description="Disordered" evidence="1">
    <location>
        <begin position="575"/>
        <end position="638"/>
    </location>
</feature>
<reference evidence="4" key="1">
    <citation type="submission" date="2016-03" db="EMBL/GenBank/DDBJ databases">
        <authorList>
            <person name="Ma C."/>
            <person name="Zhou S."/>
            <person name="Yang G."/>
        </authorList>
    </citation>
    <scope>NUCLEOTIDE SEQUENCE [LARGE SCALE GENOMIC DNA]</scope>
    <source>
        <strain evidence="4">SgZ-1</strain>
    </source>
</reference>
<dbReference type="Pfam" id="PF18858">
    <property type="entry name" value="LPD39"/>
    <property type="match status" value="1"/>
</dbReference>
<dbReference type="InterPro" id="IPR041639">
    <property type="entry name" value="LPD39"/>
</dbReference>
<feature type="region of interest" description="Disordered" evidence="1">
    <location>
        <begin position="47"/>
        <end position="70"/>
    </location>
</feature>
<feature type="compositionally biased region" description="Low complexity" evidence="1">
    <location>
        <begin position="173"/>
        <end position="187"/>
    </location>
</feature>
<dbReference type="InterPro" id="IPR029063">
    <property type="entry name" value="SAM-dependent_MTases_sf"/>
</dbReference>
<feature type="compositionally biased region" description="Polar residues" evidence="1">
    <location>
        <begin position="765"/>
        <end position="774"/>
    </location>
</feature>
<dbReference type="KEGG" id="thu:AC731_005260"/>
<accession>A0A127K463</accession>
<sequence>MKSRKVPVTLKAQRKRIKEQLQQANVAFAQGVQSVDAPERFEVAARAQEASGQEGERRFAPETGTLGIPRAEMPQVPSKSHGGLVKHLNAQGIAHETTSVDAASLKPTQAEYSPEKVEAAKTAAGDRAVIVSSDGHIVDGHHQALAAAEQGKQVKAIVLDAPIDQALEAVKNSPSAQAATPATSPRSESAQPGAEQPEVLEFTTLKDRDGNTVTVRTADLSSARERMPMFTKDGKRKATHIHRDNLDPTGEKQAEGAKEIAANPLFNVITAKDGKAFAIKAAASRELNARGLAETHEVVPAGAVQAGMKGYVVRKKADVSRTADAAQGPSAALPDFSVFYNDENGVRWGIPYAMRQGQQPKDIKPEFRGDWVRLSGAKWSGNRDLMPAEQQAMSERLQPGEWVDVAQPAAAVTEGDTQTAEGGNGATGDQDARQPEAFVSAPDGSIDFGEITPEMALAMRRQAGKIRLQRGDDSFGEHHIEIRHGDDIRRLGFNDVASFVADIARNINQLWQPGKTAQLVAIHELANDRVMFVELRGAQDEGGDYYTVRSAFPARKGFIKNKGWNLLWEDGRAQPSTNASSSAPFAEPAQDIAGGPATIPSGQSSDETVAQRPAAGDVPDVRRSPASQNARTADVEFPLQEAQASYSGISHSGTSRGKADADEFHAYIDAARDAGLAVATTAAQKAAVEQATADLRAEYLRQYRRLMSVRSGTYSGYVAGRSGLNSKQADKRNSAYDRAIDTFVAWQKASQDSPRKAAMAARTPEQIQADQQAAESARQEKEGRKESRDRKLMERILSWNKGGEPVAITKIANLAGVNYGKDGYPTSIKLAPTDGSTLTDDKFDLAALFREKGMSVPDSKRRVRELVDAVRAESAADGEASLSAQHEALMASVRTGKATPEAFKASFDQVVSNEAAIKAELSAKTKAELLRDGGPYLQMRYANEKKDGVVDAVYRQMIGEYALGETVSYGIARDSYQKAVRRMVEATDADKLAQYVRDREAAIREAEVRRTARAEAMANPQTLNDYRSLMSEHIREGKTRHEAFLMLTPEQRIRYDELEAEGTREAREARKRAAQNEVRAAGQTTGGQIIATKHTRDGHDLFVVQLADRLSREDYNTVLAGAKRLGGRYSTFRGNGAVPGFQFRTREDAEAFLKLAGGDVEAAKDQVEQRRDAFADDKSQTAAERLVEMADRMEQEANAEESRDRKANTARRARFASAALNAAAAQKATARTMRNIAQAIQGGKAKFLDAVRTRTQVDALLGYVRTAKDNELRAKYPSYAEQEKRRGEPATAETAGFAEFPSYTAFRSDLAMLGRQMLEIDGTKKLGQKLMSVADDVTDAYLEFARNNIRAVSQFGRGDALAEFASRDDAERAIRRSGLVGKAIVLPVKRGQNRVILSPSEAMSRKVWAGDGDKRITLSGEFGKELVEAIGRRGNKANGLSVPWQFQNAYDRRKLLSRIGIETPSEFRSALREVIGLQETAVANKVREMELAMVGRRADGLDFFPTPAEIADQMVEAADITPDMAVLEPSAGMGHIADRIREAGAEPDVVEISADRRELLEEKGYHVAEVNDFMNMEPRSFFTYGDIFRAPDGKQGVLRGLGGMGSQRVRLEDEQGNRLGLYNRDEVVGVAHRGSWSGYDRIIMNPPFSDRRDAEHVQHAFTLLRPGGRIVAIMGEGVFFGQDKRAQDFRDWLESVGGTSEKLPEGSFMDPALPVQTGVNARMVVIDRPAVDGGDRQPGDADPEVAFSATSLRDRNALLTGITEKGLVRAMRLQFGELSEVTQKMLERGRAGKRGGAVVINTADMREVGRIVAEKTGRDLDSTMRKFSTAGVVNGFYDPKSGLTFLVGPNLNPVTATAVLLHEVMHGQQRQKIDQRAMEMVRGRQSLKDPAMRAFFDRVARRMAMAGESNKASEASAYIVEQAVIEGRSAGYQFADNAFVQWADKTLGKRIGDFLRSFLGMVRTWALRNGLGAKTMTVDDFVGYAMAGLDKAATGEVRGRSVTVSASMAQDEQSQDVQFSRASMKGAQALAKNIGDGLKSITVHDVKRAGKHKLTDWLKLGLQFLGRRQLVDVYGDVLPLAEYDRLAAQMEADKNDVGASADDLARRWGKLPDEGKLAELMHDATLAQIDADEAVEYMPGDDLPKTRMLKAQFAQLSPEAQKVYREARDHYRKHHAEVRQAITDRIMRSELREERRAELLKRMDDDFFKSIKGVYFPLARFGQYVVVTKDENGKVASVSRAETMAEAEAMRQEMVKAFPAKDGYQVGRVILSKEFIAGRDMVGRGFMSELFNALDEQQLDPRVMAELEDTLGQLYLSSLPDLSWAKHGIHRKGTPGFSQDARRAFAQNTFHGARYLAKLRYGDQMQAELERMQKHVDEMSALEDFDQPAAQRVVDEMNKRHEAMMNPKSNPLSTALTSFGFVYYLGISPAAAVVNLSQTPLVAYPVLGAKWGFRKAGTALMTASKETMEGKNDLRSRLKNEDEIAAYDEAVRTGVIDVTMAHDLAGIAQGEDAKVMWKIRPVMRAASFLFHHAERFNRQATFLAAYRLARDAGAKHDTAYAQAVKATYDGHFDYSAGNRPRVMQGNVAKVVLLFKQYAQNMIYTIARNAYQSVKGESPEVRREARKVFASLMTMHAAAAGVLGLPMVGTLLALASALGGSDDEPWDAEVALRNMLADAFGPKASEVIARGFSRLTPWDVSGRVGLDKLLLPDVNESLEGQRWAEAFATAMLGPVIGMGVNAAKGAQKMSDGDYARGLEDMLPIFARNPIKAYRQYSEGEVDRTGVVIKDEVSLAGVLGQASGFSPSEIRLAFEGRSALMSADRRLNERRQDLVTQFARAAMEQDQGGMVEARSAIAEFNKVNPGRRITPPQLWQSVRNRERRIIEAEEGVYLPRTRRDVLDVGRFAEAL</sequence>
<dbReference type="Gene3D" id="3.40.50.150">
    <property type="entry name" value="Vaccinia Virus protein VP39"/>
    <property type="match status" value="1"/>
</dbReference>